<name>A0A0C9TPV5_SPHS4</name>
<organism evidence="1 2">
    <name type="scientific">Sphaerobolus stellatus (strain SS14)</name>
    <dbReference type="NCBI Taxonomy" id="990650"/>
    <lineage>
        <taxon>Eukaryota</taxon>
        <taxon>Fungi</taxon>
        <taxon>Dikarya</taxon>
        <taxon>Basidiomycota</taxon>
        <taxon>Agaricomycotina</taxon>
        <taxon>Agaricomycetes</taxon>
        <taxon>Phallomycetidae</taxon>
        <taxon>Geastrales</taxon>
        <taxon>Sphaerobolaceae</taxon>
        <taxon>Sphaerobolus</taxon>
    </lineage>
</organism>
<evidence type="ECO:0000313" key="1">
    <source>
        <dbReference type="EMBL" id="KIJ23949.1"/>
    </source>
</evidence>
<dbReference type="HOGENOM" id="CLU_001103_19_1_1"/>
<dbReference type="SUPFAM" id="SSF52540">
    <property type="entry name" value="P-loop containing nucleoside triphosphate hydrolases"/>
    <property type="match status" value="1"/>
</dbReference>
<evidence type="ECO:0000313" key="2">
    <source>
        <dbReference type="Proteomes" id="UP000054279"/>
    </source>
</evidence>
<dbReference type="InterPro" id="IPR027417">
    <property type="entry name" value="P-loop_NTPase"/>
</dbReference>
<accession>A0A0C9TPV5</accession>
<sequence length="110" mass="12782">MQHPMKSFKDLDFLFPKGWKPRQKLPHKFLTFFNSDKEVEAACVYLWHMHGIQLSNNLFWFYSVMTEVFRADSMESFEAGQDVEDGLWGLMCTDAAGMALDIPDITLIVQ</sequence>
<dbReference type="EMBL" id="KN837557">
    <property type="protein sequence ID" value="KIJ23949.1"/>
    <property type="molecule type" value="Genomic_DNA"/>
</dbReference>
<gene>
    <name evidence="1" type="ORF">M422DRAFT_195318</name>
</gene>
<protein>
    <submittedName>
        <fullName evidence="1">Uncharacterized protein</fullName>
    </submittedName>
</protein>
<proteinExistence type="predicted"/>
<dbReference type="AlphaFoldDB" id="A0A0C9TPV5"/>
<keyword evidence="2" id="KW-1185">Reference proteome</keyword>
<dbReference type="Proteomes" id="UP000054279">
    <property type="component" value="Unassembled WGS sequence"/>
</dbReference>
<reference evidence="1 2" key="1">
    <citation type="submission" date="2014-06" db="EMBL/GenBank/DDBJ databases">
        <title>Evolutionary Origins and Diversification of the Mycorrhizal Mutualists.</title>
        <authorList>
            <consortium name="DOE Joint Genome Institute"/>
            <consortium name="Mycorrhizal Genomics Consortium"/>
            <person name="Kohler A."/>
            <person name="Kuo A."/>
            <person name="Nagy L.G."/>
            <person name="Floudas D."/>
            <person name="Copeland A."/>
            <person name="Barry K.W."/>
            <person name="Cichocki N."/>
            <person name="Veneault-Fourrey C."/>
            <person name="LaButti K."/>
            <person name="Lindquist E.A."/>
            <person name="Lipzen A."/>
            <person name="Lundell T."/>
            <person name="Morin E."/>
            <person name="Murat C."/>
            <person name="Riley R."/>
            <person name="Ohm R."/>
            <person name="Sun H."/>
            <person name="Tunlid A."/>
            <person name="Henrissat B."/>
            <person name="Grigoriev I.V."/>
            <person name="Hibbett D.S."/>
            <person name="Martin F."/>
        </authorList>
    </citation>
    <scope>NUCLEOTIDE SEQUENCE [LARGE SCALE GENOMIC DNA]</scope>
    <source>
        <strain evidence="1 2">SS14</strain>
    </source>
</reference>
<dbReference type="OrthoDB" id="10261556at2759"/>
<dbReference type="Gene3D" id="3.40.50.300">
    <property type="entry name" value="P-loop containing nucleotide triphosphate hydrolases"/>
    <property type="match status" value="1"/>
</dbReference>